<sequence>MRYNIDIAYMSPSFHHNFSISGGLSRVGSRTARDTQRNPVLKNKQNILTDSIHPLFFGHSHSESISLNRRLWCEQILYCDAYLCPKK</sequence>
<name>G3H844_CRIGR</name>
<protein>
    <submittedName>
        <fullName evidence="1">Uncharacterized protein</fullName>
    </submittedName>
</protein>
<organism evidence="1 2">
    <name type="scientific">Cricetulus griseus</name>
    <name type="common">Chinese hamster</name>
    <name type="synonym">Cricetulus barabensis griseus</name>
    <dbReference type="NCBI Taxonomy" id="10029"/>
    <lineage>
        <taxon>Eukaryota</taxon>
        <taxon>Metazoa</taxon>
        <taxon>Chordata</taxon>
        <taxon>Craniata</taxon>
        <taxon>Vertebrata</taxon>
        <taxon>Euteleostomi</taxon>
        <taxon>Mammalia</taxon>
        <taxon>Eutheria</taxon>
        <taxon>Euarchontoglires</taxon>
        <taxon>Glires</taxon>
        <taxon>Rodentia</taxon>
        <taxon>Myomorpha</taxon>
        <taxon>Muroidea</taxon>
        <taxon>Cricetidae</taxon>
        <taxon>Cricetinae</taxon>
        <taxon>Cricetulus</taxon>
    </lineage>
</organism>
<dbReference type="InParanoid" id="G3H844"/>
<reference evidence="2" key="1">
    <citation type="journal article" date="2011" name="Nat. Biotechnol.">
        <title>The genomic sequence of the Chinese hamster ovary (CHO)-K1 cell line.</title>
        <authorList>
            <person name="Xu X."/>
            <person name="Nagarajan H."/>
            <person name="Lewis N.E."/>
            <person name="Pan S."/>
            <person name="Cai Z."/>
            <person name="Liu X."/>
            <person name="Chen W."/>
            <person name="Xie M."/>
            <person name="Wang W."/>
            <person name="Hammond S."/>
            <person name="Andersen M.R."/>
            <person name="Neff N."/>
            <person name="Passarelli B."/>
            <person name="Koh W."/>
            <person name="Fan H.C."/>
            <person name="Wang J."/>
            <person name="Gui Y."/>
            <person name="Lee K.H."/>
            <person name="Betenbaugh M.J."/>
            <person name="Quake S.R."/>
            <person name="Famili I."/>
            <person name="Palsson B.O."/>
            <person name="Wang J."/>
        </authorList>
    </citation>
    <scope>NUCLEOTIDE SEQUENCE [LARGE SCALE GENOMIC DNA]</scope>
    <source>
        <strain evidence="2">CHO K1 cell line</strain>
    </source>
</reference>
<accession>G3H844</accession>
<gene>
    <name evidence="1" type="ORF">I79_006542</name>
</gene>
<dbReference type="AlphaFoldDB" id="G3H844"/>
<dbReference type="Proteomes" id="UP000001075">
    <property type="component" value="Unassembled WGS sequence"/>
</dbReference>
<dbReference type="EMBL" id="JH000206">
    <property type="protein sequence ID" value="EGV97083.1"/>
    <property type="molecule type" value="Genomic_DNA"/>
</dbReference>
<proteinExistence type="predicted"/>
<evidence type="ECO:0000313" key="1">
    <source>
        <dbReference type="EMBL" id="EGV97083.1"/>
    </source>
</evidence>
<evidence type="ECO:0000313" key="2">
    <source>
        <dbReference type="Proteomes" id="UP000001075"/>
    </source>
</evidence>